<evidence type="ECO:0000313" key="2">
    <source>
        <dbReference type="EMBL" id="CAG9294302.1"/>
    </source>
</evidence>
<dbReference type="Pfam" id="PF20710">
    <property type="entry name" value="DUF6824"/>
    <property type="match status" value="1"/>
</dbReference>
<evidence type="ECO:0000259" key="1">
    <source>
        <dbReference type="Pfam" id="PF20710"/>
    </source>
</evidence>
<dbReference type="Proteomes" id="UP000836788">
    <property type="component" value="Chromosome 9"/>
</dbReference>
<protein>
    <recommendedName>
        <fullName evidence="1">DUF6824 domain-containing protein</fullName>
    </recommendedName>
</protein>
<accession>A0A8J9SK87</accession>
<proteinExistence type="predicted"/>
<dbReference type="InterPro" id="IPR049227">
    <property type="entry name" value="DUF6824"/>
</dbReference>
<organism evidence="2">
    <name type="scientific">Phaeodactylum tricornutum</name>
    <name type="common">Diatom</name>
    <dbReference type="NCBI Taxonomy" id="2850"/>
    <lineage>
        <taxon>Eukaryota</taxon>
        <taxon>Sar</taxon>
        <taxon>Stramenopiles</taxon>
        <taxon>Ochrophyta</taxon>
        <taxon>Bacillariophyta</taxon>
        <taxon>Bacillariophyceae</taxon>
        <taxon>Bacillariophycidae</taxon>
        <taxon>Naviculales</taxon>
        <taxon>Phaeodactylaceae</taxon>
        <taxon>Phaeodactylum</taxon>
    </lineage>
</organism>
<dbReference type="EMBL" id="OU594950">
    <property type="protein sequence ID" value="CAG9294302.1"/>
    <property type="molecule type" value="Genomic_DNA"/>
</dbReference>
<name>A0A8J9SK87_PHATR</name>
<gene>
    <name evidence="2" type="ORF">PTTT1_LOCUS54242</name>
</gene>
<sequence length="180" mass="20149">MSLEESSTMPEENDVLLGRGGATNNHYGNCAYRSIVAGYRTEYLAARKKDKVVIARKIVELVHRNGGRFLARDDVSDAWTEAPDKRAVSKTSQTLREGLDVRNNVIRTKKSVRHSSDFVGSDEGSRKRAKISSGKLSPAIVSLSGENARDMPDLHEEVETMLRYQPSPIDRSHMKNVYEI</sequence>
<feature type="domain" description="DUF6824" evidence="1">
    <location>
        <begin position="14"/>
        <end position="97"/>
    </location>
</feature>
<reference evidence="2" key="1">
    <citation type="submission" date="2022-02" db="EMBL/GenBank/DDBJ databases">
        <authorList>
            <person name="Giguere J D."/>
        </authorList>
    </citation>
    <scope>NUCLEOTIDE SEQUENCE</scope>
    <source>
        <strain evidence="2">CCAP 1055/1</strain>
    </source>
</reference>
<dbReference type="AlphaFoldDB" id="A0A8J9SK87"/>